<name>A0A9E9LZ31_9BURK</name>
<evidence type="ECO:0000313" key="2">
    <source>
        <dbReference type="Proteomes" id="UP001156215"/>
    </source>
</evidence>
<evidence type="ECO:0000313" key="1">
    <source>
        <dbReference type="EMBL" id="WAW09888.1"/>
    </source>
</evidence>
<proteinExistence type="predicted"/>
<keyword evidence="2" id="KW-1185">Reference proteome</keyword>
<sequence>MNEIIPYLLQAIGALLALLTMILAWFGSRIQTQLDEIKQGLIEAERETREEVTQLDMRMTRLETRCAFVHPVQKGAA</sequence>
<reference evidence="1" key="1">
    <citation type="journal article" date="2022" name="Front. Microbiol.">
        <title>New perspectives on an old grouping: The genomic and phenotypic variability of Oxalobacter formigenes and the implications for calcium oxalate stone prevention.</title>
        <authorList>
            <person name="Chmiel J.A."/>
            <person name="Carr C."/>
            <person name="Stuivenberg G.A."/>
            <person name="Venema R."/>
            <person name="Chanyi R.M."/>
            <person name="Al K.F."/>
            <person name="Giguere D."/>
            <person name="Say H."/>
            <person name="Akouris P.P."/>
            <person name="Dominguez Romero S.A."/>
            <person name="Kwong A."/>
            <person name="Tai V."/>
            <person name="Koval S.F."/>
            <person name="Razvi H."/>
            <person name="Bjazevic J."/>
            <person name="Burton J.P."/>
        </authorList>
    </citation>
    <scope>NUCLEOTIDE SEQUENCE</scope>
    <source>
        <strain evidence="1">WoOx3</strain>
    </source>
</reference>
<protein>
    <submittedName>
        <fullName evidence="1">Uncharacterized protein</fullName>
    </submittedName>
</protein>
<gene>
    <name evidence="1" type="ORF">NB640_11810</name>
</gene>
<dbReference type="Proteomes" id="UP001156215">
    <property type="component" value="Chromosome"/>
</dbReference>
<accession>A0A9E9LZ31</accession>
<dbReference type="RefSeq" id="WP_269308893.1">
    <property type="nucleotide sequence ID" value="NZ_CP098242.1"/>
</dbReference>
<dbReference type="EMBL" id="CP098242">
    <property type="protein sequence ID" value="WAW09888.1"/>
    <property type="molecule type" value="Genomic_DNA"/>
</dbReference>
<dbReference type="AlphaFoldDB" id="A0A9E9LZ31"/>
<dbReference type="KEGG" id="ovb:NB640_11810"/>
<organism evidence="1 2">
    <name type="scientific">Oxalobacter vibrioformis</name>
    <dbReference type="NCBI Taxonomy" id="933080"/>
    <lineage>
        <taxon>Bacteria</taxon>
        <taxon>Pseudomonadati</taxon>
        <taxon>Pseudomonadota</taxon>
        <taxon>Betaproteobacteria</taxon>
        <taxon>Burkholderiales</taxon>
        <taxon>Oxalobacteraceae</taxon>
        <taxon>Oxalobacter</taxon>
    </lineage>
</organism>